<gene>
    <name evidence="1" type="ORF">MAE02_17450</name>
</gene>
<protein>
    <submittedName>
        <fullName evidence="1">Uncharacterized protein</fullName>
    </submittedName>
</protein>
<proteinExistence type="predicted"/>
<reference evidence="1 2" key="1">
    <citation type="submission" date="2019-07" db="EMBL/GenBank/DDBJ databases">
        <title>Whole genome shotgun sequence of Microvirga aerophila NBRC 106136.</title>
        <authorList>
            <person name="Hosoyama A."/>
            <person name="Uohara A."/>
            <person name="Ohji S."/>
            <person name="Ichikawa N."/>
        </authorList>
    </citation>
    <scope>NUCLEOTIDE SEQUENCE [LARGE SCALE GENOMIC DNA]</scope>
    <source>
        <strain evidence="1 2">NBRC 106136</strain>
    </source>
</reference>
<comment type="caution">
    <text evidence="1">The sequence shown here is derived from an EMBL/GenBank/DDBJ whole genome shotgun (WGS) entry which is preliminary data.</text>
</comment>
<evidence type="ECO:0000313" key="1">
    <source>
        <dbReference type="EMBL" id="GEO14049.1"/>
    </source>
</evidence>
<dbReference type="OrthoDB" id="8021215at2"/>
<organism evidence="1 2">
    <name type="scientific">Microvirga aerophila</name>
    <dbReference type="NCBI Taxonomy" id="670291"/>
    <lineage>
        <taxon>Bacteria</taxon>
        <taxon>Pseudomonadati</taxon>
        <taxon>Pseudomonadota</taxon>
        <taxon>Alphaproteobacteria</taxon>
        <taxon>Hyphomicrobiales</taxon>
        <taxon>Methylobacteriaceae</taxon>
        <taxon>Microvirga</taxon>
    </lineage>
</organism>
<name>A0A512BQ32_9HYPH</name>
<accession>A0A512BQ32</accession>
<dbReference type="Proteomes" id="UP000321085">
    <property type="component" value="Unassembled WGS sequence"/>
</dbReference>
<dbReference type="AlphaFoldDB" id="A0A512BQ32"/>
<dbReference type="EMBL" id="BJYU01000018">
    <property type="protein sequence ID" value="GEO14049.1"/>
    <property type="molecule type" value="Genomic_DNA"/>
</dbReference>
<sequence length="120" mass="13040">MTFKNLAEAVDEKLAAIVPVLARIEQIGGSADLRDLGRHLIDAMNLFQRNPGIEAAADDLYGAAGALVTDSTVRAQPIARQLRLLKEAHLRFSSRLVGAVERAGRYEHLVVPAFPVRRAA</sequence>
<keyword evidence="2" id="KW-1185">Reference proteome</keyword>
<dbReference type="RefSeq" id="WP_114186328.1">
    <property type="nucleotide sequence ID" value="NZ_BJYU01000018.1"/>
</dbReference>
<evidence type="ECO:0000313" key="2">
    <source>
        <dbReference type="Proteomes" id="UP000321085"/>
    </source>
</evidence>